<feature type="compositionally biased region" description="Low complexity" evidence="1">
    <location>
        <begin position="30"/>
        <end position="39"/>
    </location>
</feature>
<reference evidence="2" key="2">
    <citation type="submission" date="2014-05" db="EMBL/GenBank/DDBJ databases">
        <title>The genome sequences of chimpanzee malaria parasites reveal the path to human adaptation.</title>
        <authorList>
            <person name="Otto T.D."/>
            <person name="Rayner J.C."/>
            <person name="Boehme U."/>
            <person name="Pain A."/>
            <person name="Spottiswoode N."/>
            <person name="Sanders M."/>
            <person name="Quail M."/>
            <person name="Ollomo B."/>
            <person name="Renaud F."/>
            <person name="Thomas A.W."/>
            <person name="Prugnolle F."/>
            <person name="Conway D.J."/>
            <person name="Newbold C."/>
            <person name="Berriman M."/>
        </authorList>
    </citation>
    <scope>NUCLEOTIDE SEQUENCE [LARGE SCALE GENOMIC DNA]</scope>
    <source>
        <strain evidence="2">CDC</strain>
    </source>
</reference>
<keyword evidence="3" id="KW-1185">Reference proteome</keyword>
<sequence length="936" mass="112742">MIRKKNEITKIGAAVKDPTNAKIYTKENKINNVNNNKPIGNKKKKNKKKKVPKDKIQKEEHVEITEKKELVENYKINTYDESGNKLLSHIVLYIKLREEEKLNELLQKYYKDKYIPLFYIECDIDVCIYNIFFTLSNSNGLLYMDSKNDYMLLKKKQSIYFYNILNCKCLNTILYYLKEFFKDYKMDDFENVCETLQLTYFFFFLLWKDTYELYNNIIKRFCLDTFKIISMFKYYLYEKYISYKNKCILNKFVLLKKIESENYHNDFFSFENKVICNLSYKNEIIFEHLNMKIYSPVNLEKNYFISILIKNKSYEYIKDMLFLDLFQVYIITNSNMNNKDKLINTPNDISNICHNTMCSDKDGTIISPLNIKDSSDVLLLKDYKKSVFESEEKNNNFKYEYIIEMPHYIYDNDEIDICFIEFKNKIKYRHLCEAEILLHTKNETLFVNPNMIKTYNGMDTNEYKEENKREEYFISSNLEEMNILSTHGEYKQDILAKMNDDICFDTKVGENKVMHMGKSYENLENTNKKNNNNIYNNNIYNNNIYNNNNNIYNNNIYNNNIYNNNINNNGYIHTPKDLNLNDEYESNLLYNECLINNNEINIWRVQNTKFKLNNKTYLKIHSKRIGNYYIDLNNIKNIPYQNWSIEFMDNIIIIKIINKMNIEFEFHITRDGILLIDNKIDILKDLYNILFDVPMLLLLMKKKGINFLVTNIEIQKMMSEKYFVENDETEQNIIHDILLCFKFMNFYSSNENLDNSKTIIKIKIHETSIMDKLGGILNEPIDIIYEKTHCKISITERNEYQKKLKKYLTKHKSLLFCLFELCEYIYLFLDKKEKIIENNKHEKNIQDREDDNQEDNKNDIKNFQSLLINIFNYNNIKKIKNVIKENDNNNNCTIPNENINILDNQYNDILKFNEMAYHFYLFLKLTKMVLLTNIYK</sequence>
<proteinExistence type="predicted"/>
<evidence type="ECO:0000313" key="2">
    <source>
        <dbReference type="EMBL" id="CDO67107.1"/>
    </source>
</evidence>
<dbReference type="EMBL" id="HG810775">
    <property type="protein sequence ID" value="CDO67107.1"/>
    <property type="molecule type" value="Genomic_DNA"/>
</dbReference>
<dbReference type="Proteomes" id="UP000027581">
    <property type="component" value="Unassembled WGS sequence"/>
</dbReference>
<name>A0A060S5Q2_PLARE</name>
<feature type="compositionally biased region" description="Basic residues" evidence="1">
    <location>
        <begin position="40"/>
        <end position="52"/>
    </location>
</feature>
<evidence type="ECO:0000313" key="3">
    <source>
        <dbReference type="Proteomes" id="UP000027581"/>
    </source>
</evidence>
<reference evidence="2" key="1">
    <citation type="submission" date="2014-01" db="EMBL/GenBank/DDBJ databases">
        <authorList>
            <person name="Aslett M."/>
        </authorList>
    </citation>
    <scope>NUCLEOTIDE SEQUENCE</scope>
    <source>
        <strain evidence="2">CDC</strain>
    </source>
</reference>
<gene>
    <name evidence="2" type="ORF">PRCDC_1463500</name>
</gene>
<organism evidence="2 3">
    <name type="scientific">Plasmodium reichenowi</name>
    <dbReference type="NCBI Taxonomy" id="5854"/>
    <lineage>
        <taxon>Eukaryota</taxon>
        <taxon>Sar</taxon>
        <taxon>Alveolata</taxon>
        <taxon>Apicomplexa</taxon>
        <taxon>Aconoidasida</taxon>
        <taxon>Haemosporida</taxon>
        <taxon>Plasmodiidae</taxon>
        <taxon>Plasmodium</taxon>
        <taxon>Plasmodium (Laverania)</taxon>
    </lineage>
</organism>
<protein>
    <submittedName>
        <fullName evidence="2">Uncharacterized protein</fullName>
    </submittedName>
</protein>
<evidence type="ECO:0000256" key="1">
    <source>
        <dbReference type="SAM" id="MobiDB-lite"/>
    </source>
</evidence>
<accession>A0A060S5Q2</accession>
<dbReference type="VEuPathDB" id="PlasmoDB:PRG01_1464200"/>
<dbReference type="PhylomeDB" id="A0A060S5Q2"/>
<dbReference type="AlphaFoldDB" id="A0A060S5Q2"/>
<feature type="region of interest" description="Disordered" evidence="1">
    <location>
        <begin position="26"/>
        <end position="58"/>
    </location>
</feature>
<dbReference type="VEuPathDB" id="PlasmoDB:PRCDC_1463500"/>